<dbReference type="Pfam" id="PF16544">
    <property type="entry name" value="STAR_dimer"/>
    <property type="match status" value="1"/>
</dbReference>
<protein>
    <submittedName>
        <fullName evidence="7 8">KH domain-containing protein</fullName>
    </submittedName>
</protein>
<dbReference type="SUPFAM" id="SSF54791">
    <property type="entry name" value="Eukaryotic type KH-domain (KH-domain type I)"/>
    <property type="match status" value="1"/>
</dbReference>
<evidence type="ECO:0000256" key="3">
    <source>
        <dbReference type="PROSITE-ProRule" id="PRU00117"/>
    </source>
</evidence>
<evidence type="ECO:0000256" key="4">
    <source>
        <dbReference type="SAM" id="MobiDB-lite"/>
    </source>
</evidence>
<feature type="region of interest" description="Disordered" evidence="4">
    <location>
        <begin position="559"/>
        <end position="607"/>
    </location>
</feature>
<evidence type="ECO:0000256" key="2">
    <source>
        <dbReference type="ARBA" id="ARBA00022884"/>
    </source>
</evidence>
<dbReference type="GO" id="GO:0048024">
    <property type="term" value="P:regulation of mRNA splicing, via spliceosome"/>
    <property type="evidence" value="ECO:0007669"/>
    <property type="project" value="TreeGrafter"/>
</dbReference>
<dbReference type="FunFam" id="1.20.5.4010:FF:000002">
    <property type="entry name" value="Held out wings, isoform D"/>
    <property type="match status" value="1"/>
</dbReference>
<dbReference type="PANTHER" id="PTHR11208">
    <property type="entry name" value="RNA-BINDING PROTEIN RELATED"/>
    <property type="match status" value="1"/>
</dbReference>
<organism evidence="7">
    <name type="scientific">Strongyloides stercoralis</name>
    <name type="common">Threadworm</name>
    <dbReference type="NCBI Taxonomy" id="6248"/>
    <lineage>
        <taxon>Eukaryota</taxon>
        <taxon>Metazoa</taxon>
        <taxon>Ecdysozoa</taxon>
        <taxon>Nematoda</taxon>
        <taxon>Chromadorea</taxon>
        <taxon>Rhabditida</taxon>
        <taxon>Tylenchina</taxon>
        <taxon>Panagrolaimomorpha</taxon>
        <taxon>Strongyloidoidea</taxon>
        <taxon>Strongyloididae</taxon>
        <taxon>Strongyloides</taxon>
    </lineage>
</organism>
<feature type="compositionally biased region" description="Polar residues" evidence="4">
    <location>
        <begin position="559"/>
        <end position="584"/>
    </location>
</feature>
<feature type="domain" description="K Homology" evidence="5">
    <location>
        <begin position="247"/>
        <end position="347"/>
    </location>
</feature>
<dbReference type="Gene3D" id="1.20.5.4010">
    <property type="match status" value="1"/>
</dbReference>
<name>A0A0K0EA05_STRER</name>
<dbReference type="STRING" id="6248.A0A0K0EA05"/>
<dbReference type="Pfam" id="PF22675">
    <property type="entry name" value="KH-I_KHDC4-BBP"/>
    <property type="match status" value="1"/>
</dbReference>
<dbReference type="Gene3D" id="3.30.1370.10">
    <property type="entry name" value="K Homology domain, type 1"/>
    <property type="match status" value="1"/>
</dbReference>
<accession>A0A0K0EA05</accession>
<sequence>MCSSSPSSLPILLENNNNTKFLTTSTKSQEQQQSTISSSTPITTSSLVSNSSISTTTNNNNNTSNSYSPPTNYFNTSVFCENSPITSNNSFNKNMNTLTENIINENSSNKLGNIESEQNSNNDGIIINNGEDNKLTSSLDTYNNNNNINNSNISTSTTSSSGPTTSTTTTSNISNNHTLTQGIQQNYTVEYLAELVKDRKQLLAFPGIFIHIERLLDEEINRVRFALFQFEFTKEQLILPSPIGEVITVTEKVFVPVKAYPEYNFVGRILGPRGMTAKQLEQETGCKIMVRGKGSMRDKKKEDMNRGKPNWEHLSEDLHVLIQCEDTKNRCDVKIQRAIEEVRKLLVPAPEGEDELKKKQLMELAIINGTYRTASNGVPINTLTNQQLTAGALNSNSGSKGLTGSGVLTPTLSSIVPQIRSPSLVGTPIVLQQTPTSGNRATPNSAAAAAIAAQAQIQAAQQAAAINLINQHNQVNGASGVLGGGQILTTAGPQVTTDYQQLLLNQLGYDALNGAAVANAAAIQQQQYAAMLMAQSGQGILSDYQQYDLTGAILPSSQRRSNTLNNIPSTTTTAVGSTPSSSVRAETHPYYHPSHHHHGTGTAGKQS</sequence>
<dbReference type="InterPro" id="IPR004087">
    <property type="entry name" value="KH_dom"/>
</dbReference>
<dbReference type="GO" id="GO:0043186">
    <property type="term" value="C:P granule"/>
    <property type="evidence" value="ECO:0007669"/>
    <property type="project" value="UniProtKB-ARBA"/>
</dbReference>
<dbReference type="FunFam" id="3.30.1370.10:FF:000028">
    <property type="entry name" value="protein quaking isoform X2"/>
    <property type="match status" value="1"/>
</dbReference>
<evidence type="ECO:0000313" key="6">
    <source>
        <dbReference type="Proteomes" id="UP000035681"/>
    </source>
</evidence>
<proteinExistence type="predicted"/>
<dbReference type="GO" id="GO:0003729">
    <property type="term" value="F:mRNA binding"/>
    <property type="evidence" value="ECO:0007669"/>
    <property type="project" value="TreeGrafter"/>
</dbReference>
<dbReference type="SMART" id="SM00322">
    <property type="entry name" value="KH"/>
    <property type="match status" value="1"/>
</dbReference>
<dbReference type="PROSITE" id="PS50084">
    <property type="entry name" value="KH_TYPE_1"/>
    <property type="match status" value="1"/>
</dbReference>
<dbReference type="InterPro" id="IPR036612">
    <property type="entry name" value="KH_dom_type_1_sf"/>
</dbReference>
<keyword evidence="1" id="KW-0217">Developmental protein</keyword>
<dbReference type="GO" id="GO:0005634">
    <property type="term" value="C:nucleus"/>
    <property type="evidence" value="ECO:0007669"/>
    <property type="project" value="TreeGrafter"/>
</dbReference>
<evidence type="ECO:0000256" key="1">
    <source>
        <dbReference type="ARBA" id="ARBA00022473"/>
    </source>
</evidence>
<evidence type="ECO:0000313" key="8">
    <source>
        <dbReference type="WBParaSite" id="TCONS_00001725.p1"/>
    </source>
</evidence>
<feature type="region of interest" description="Disordered" evidence="4">
    <location>
        <begin position="23"/>
        <end position="68"/>
    </location>
</feature>
<dbReference type="WBParaSite" id="SSTP_0000633700.1">
    <property type="protein sequence ID" value="SSTP_0000633700.1"/>
    <property type="gene ID" value="SSTP_0000633700"/>
</dbReference>
<dbReference type="InterPro" id="IPR032377">
    <property type="entry name" value="STAR_dimer"/>
</dbReference>
<reference evidence="7" key="1">
    <citation type="submission" date="2015-08" db="UniProtKB">
        <authorList>
            <consortium name="WormBaseParasite"/>
        </authorList>
    </citation>
    <scope>IDENTIFICATION</scope>
</reference>
<dbReference type="WBParaSite" id="TCONS_00001725.p1">
    <property type="protein sequence ID" value="TCONS_00001725.p1"/>
    <property type="gene ID" value="XLOC_001615"/>
</dbReference>
<dbReference type="InterPro" id="IPR045071">
    <property type="entry name" value="BBP-like"/>
</dbReference>
<evidence type="ECO:0000259" key="5">
    <source>
        <dbReference type="SMART" id="SM00322"/>
    </source>
</evidence>
<dbReference type="Proteomes" id="UP000035681">
    <property type="component" value="Unplaced"/>
</dbReference>
<evidence type="ECO:0000313" key="7">
    <source>
        <dbReference type="WBParaSite" id="SSTP_0000633700.1"/>
    </source>
</evidence>
<keyword evidence="2 3" id="KW-0694">RNA-binding</keyword>
<dbReference type="AlphaFoldDB" id="A0A0K0EA05"/>
<feature type="region of interest" description="Disordered" evidence="4">
    <location>
        <begin position="137"/>
        <end position="173"/>
    </location>
</feature>
<dbReference type="InterPro" id="IPR055256">
    <property type="entry name" value="KH_1_KHDC4/BBP-like"/>
</dbReference>
<dbReference type="PANTHER" id="PTHR11208:SF125">
    <property type="entry name" value="KH DOMAIN-CONTAINING RNA-BINDING PROTEIN QKI"/>
    <property type="match status" value="1"/>
</dbReference>
<keyword evidence="6" id="KW-1185">Reference proteome</keyword>
<dbReference type="GO" id="GO:0003727">
    <property type="term" value="F:single-stranded RNA binding"/>
    <property type="evidence" value="ECO:0007669"/>
    <property type="project" value="UniProtKB-ARBA"/>
</dbReference>